<comment type="similarity">
    <text evidence="6">Belongs to the IspF family.</text>
</comment>
<keyword evidence="12 14" id="KW-0456">Lyase</keyword>
<accession>A0A3A1WNM5</accession>
<evidence type="ECO:0000256" key="12">
    <source>
        <dbReference type="ARBA" id="ARBA00023239"/>
    </source>
</evidence>
<dbReference type="InterPro" id="IPR026596">
    <property type="entry name" value="IspD/F"/>
</dbReference>
<dbReference type="FunFam" id="3.90.550.10:FF:000003">
    <property type="entry name" value="2-C-methyl-D-erythritol 4-phosphate cytidylyltransferase"/>
    <property type="match status" value="1"/>
</dbReference>
<feature type="site" description="Positions MEP for the nucleophilic attack" evidence="14">
    <location>
        <position position="218"/>
    </location>
</feature>
<name>A0A3A1WNM5_9HYPH</name>
<dbReference type="CDD" id="cd02516">
    <property type="entry name" value="CDP-ME_synthetase"/>
    <property type="match status" value="1"/>
</dbReference>
<feature type="binding site" evidence="14">
    <location>
        <begin position="372"/>
        <end position="375"/>
    </location>
    <ligand>
        <name>4-CDP-2-C-methyl-D-erythritol 2-phosphate</name>
        <dbReference type="ChEBI" id="CHEBI:57919"/>
    </ligand>
</feature>
<evidence type="ECO:0000256" key="6">
    <source>
        <dbReference type="ARBA" id="ARBA00008480"/>
    </source>
</evidence>
<feature type="binding site" evidence="14">
    <location>
        <position position="379"/>
    </location>
    <ligand>
        <name>4-CDP-2-C-methyl-D-erythritol 2-phosphate</name>
        <dbReference type="ChEBI" id="CHEBI:57919"/>
    </ligand>
</feature>
<feature type="site" description="Positions MEP for the nucleophilic attack" evidence="14">
    <location>
        <position position="161"/>
    </location>
</feature>
<dbReference type="OrthoDB" id="9804336at2"/>
<dbReference type="InterPro" id="IPR036571">
    <property type="entry name" value="MECDP_synthase_sf"/>
</dbReference>
<evidence type="ECO:0000256" key="14">
    <source>
        <dbReference type="HAMAP-Rule" id="MF_01520"/>
    </source>
</evidence>
<evidence type="ECO:0000256" key="3">
    <source>
        <dbReference type="ARBA" id="ARBA00001968"/>
    </source>
</evidence>
<feature type="domain" description="2-C-methyl-D-erythritol 2,4-cyclodiphosphate synthase" evidence="15">
    <location>
        <begin position="242"/>
        <end position="394"/>
    </location>
</feature>
<dbReference type="NCBIfam" id="TIGR00151">
    <property type="entry name" value="ispF"/>
    <property type="match status" value="1"/>
</dbReference>
<protein>
    <recommendedName>
        <fullName evidence="14">Bifunctional enzyme IspD/IspF</fullName>
    </recommendedName>
    <domain>
        <recommendedName>
            <fullName evidence="14">2-C-methyl-D-erythritol 4-phosphate cytidylyltransferase</fullName>
            <ecNumber evidence="14">2.7.7.60</ecNumber>
        </recommendedName>
        <alternativeName>
            <fullName evidence="14">4-diphosphocytidyl-2C-methyl-D-erythritol synthase</fullName>
        </alternativeName>
        <alternativeName>
            <fullName evidence="14">MEP cytidylyltransferase</fullName>
            <shortName evidence="14">MCT</shortName>
        </alternativeName>
    </domain>
    <domain>
        <recommendedName>
            <fullName evidence="14">2-C-methyl-D-erythritol 2,4-cyclodiphosphate synthase</fullName>
            <shortName evidence="14">MECDP-synthase</shortName>
            <shortName evidence="14">MECPP-synthase</shortName>
            <shortName evidence="14">MECPS</shortName>
            <ecNumber evidence="14">4.6.1.12</ecNumber>
        </recommendedName>
    </domain>
</protein>
<evidence type="ECO:0000256" key="8">
    <source>
        <dbReference type="ARBA" id="ARBA00022679"/>
    </source>
</evidence>
<evidence type="ECO:0000256" key="13">
    <source>
        <dbReference type="ARBA" id="ARBA00023268"/>
    </source>
</evidence>
<dbReference type="CDD" id="cd00554">
    <property type="entry name" value="MECDP_synthase"/>
    <property type="match status" value="1"/>
</dbReference>
<feature type="region of interest" description="2-C-methyl-D-erythritol 4-phosphate cytidylyltransferase" evidence="14">
    <location>
        <begin position="1"/>
        <end position="241"/>
    </location>
</feature>
<dbReference type="Pfam" id="PF02542">
    <property type="entry name" value="YgbB"/>
    <property type="match status" value="1"/>
</dbReference>
<feature type="binding site" evidence="14">
    <location>
        <begin position="296"/>
        <end position="298"/>
    </location>
    <ligand>
        <name>4-CDP-2-C-methyl-D-erythritol 2-phosphate</name>
        <dbReference type="ChEBI" id="CHEBI:57919"/>
    </ligand>
</feature>
<feature type="binding site" evidence="14">
    <location>
        <position position="382"/>
    </location>
    <ligand>
        <name>4-CDP-2-C-methyl-D-erythritol 2-phosphate</name>
        <dbReference type="ChEBI" id="CHEBI:57919"/>
    </ligand>
</feature>
<dbReference type="GO" id="GO:0046872">
    <property type="term" value="F:metal ion binding"/>
    <property type="evidence" value="ECO:0007669"/>
    <property type="project" value="UniProtKB-KW"/>
</dbReference>
<feature type="binding site" evidence="14">
    <location>
        <begin position="274"/>
        <end position="275"/>
    </location>
    <ligand>
        <name>4-CDP-2-C-methyl-D-erythritol 2-phosphate</name>
        <dbReference type="ChEBI" id="CHEBI:57919"/>
    </ligand>
</feature>
<feature type="site" description="Transition state stabilizer" evidence="14">
    <location>
        <position position="22"/>
    </location>
</feature>
<dbReference type="GO" id="GO:0008685">
    <property type="term" value="F:2-C-methyl-D-erythritol 2,4-cyclodiphosphate synthase activity"/>
    <property type="evidence" value="ECO:0007669"/>
    <property type="project" value="UniProtKB-UniRule"/>
</dbReference>
<comment type="caution">
    <text evidence="16">The sequence shown here is derived from an EMBL/GenBank/DDBJ whole genome shotgun (WGS) entry which is preliminary data.</text>
</comment>
<proteinExistence type="inferred from homology"/>
<feature type="site" description="Transition state stabilizer" evidence="14">
    <location>
        <position position="31"/>
    </location>
</feature>
<dbReference type="AlphaFoldDB" id="A0A3A1WNM5"/>
<keyword evidence="8 14" id="KW-0808">Transferase</keyword>
<dbReference type="PANTHER" id="PTHR43181:SF1">
    <property type="entry name" value="2-C-METHYL-D-ERYTHRITOL 2,4-CYCLODIPHOSPHATE SYNTHASE, CHLOROPLASTIC"/>
    <property type="match status" value="1"/>
</dbReference>
<evidence type="ECO:0000256" key="9">
    <source>
        <dbReference type="ARBA" id="ARBA00022695"/>
    </source>
</evidence>
<gene>
    <name evidence="14" type="primary">ispDF</name>
    <name evidence="16" type="ORF">D3218_09665</name>
</gene>
<comment type="similarity">
    <text evidence="14">In the C-terminal section; belongs to the IspF family.</text>
</comment>
<feature type="binding site" evidence="14">
    <location>
        <position position="248"/>
    </location>
    <ligand>
        <name>a divalent metal cation</name>
        <dbReference type="ChEBI" id="CHEBI:60240"/>
    </ligand>
</feature>
<dbReference type="PROSITE" id="PS01295">
    <property type="entry name" value="ISPD"/>
    <property type="match status" value="1"/>
</dbReference>
<dbReference type="NCBIfam" id="NF006899">
    <property type="entry name" value="PRK09382.1"/>
    <property type="match status" value="1"/>
</dbReference>
<dbReference type="NCBIfam" id="TIGR00453">
    <property type="entry name" value="ispD"/>
    <property type="match status" value="1"/>
</dbReference>
<evidence type="ECO:0000256" key="11">
    <source>
        <dbReference type="ARBA" id="ARBA00023229"/>
    </source>
</evidence>
<sequence>MVRSGWSMKIAAILVAAGRGSRAGLTPYGPKQYFDLGGRPVLWRTAQRFLSTGGLTHVVVVIHPEDHAIAGRALDDLLDRVVLVEGGATRQESVRCGLEALAGIDPDMVLIHDAVRPFVSSEAILRVVADIDPETGAILALPVADTLKRSDGDRIDATVDRSGLFGAQTPQGFPYGLIREAHARASRETRASFTDDASIAEWAGIPVRLVPGDPENVKLTLARELTLAAERFREEPPMIDVRTGNGYDVHKLVPGDGVTLCGVWIEHDQTLLGHSDADVGFHALTDALLATCGAGDIGTHFPPSDPQWRGVASRIFLQRAVDIVRERSGRICNVDVTLICEAPKVGPHRAAMVAVIGEVTGLEPERISIKATTNETIGFVGRREGIAAIATASVVFGG</sequence>
<evidence type="ECO:0000256" key="2">
    <source>
        <dbReference type="ARBA" id="ARBA00001282"/>
    </source>
</evidence>
<dbReference type="PANTHER" id="PTHR43181">
    <property type="entry name" value="2-C-METHYL-D-ERYTHRITOL 2,4-CYCLODIPHOSPHATE SYNTHASE, CHLOROPLASTIC"/>
    <property type="match status" value="1"/>
</dbReference>
<dbReference type="InterPro" id="IPR020555">
    <property type="entry name" value="MECDP_synthase_CS"/>
</dbReference>
<feature type="site" description="Transition state stabilizer" evidence="14">
    <location>
        <position position="274"/>
    </location>
</feature>
<evidence type="ECO:0000256" key="5">
    <source>
        <dbReference type="ARBA" id="ARBA00004787"/>
    </source>
</evidence>
<dbReference type="InterPro" id="IPR029044">
    <property type="entry name" value="Nucleotide-diphossugar_trans"/>
</dbReference>
<dbReference type="EMBL" id="QYRN01000004">
    <property type="protein sequence ID" value="RIY01597.1"/>
    <property type="molecule type" value="Genomic_DNA"/>
</dbReference>
<dbReference type="InterPro" id="IPR034683">
    <property type="entry name" value="IspD/TarI"/>
</dbReference>
<dbReference type="InterPro" id="IPR001228">
    <property type="entry name" value="IspD"/>
</dbReference>
<feature type="region of interest" description="2-C-methyl-D-erythritol 2,4-cyclodiphosphate synthase" evidence="14">
    <location>
        <begin position="242"/>
        <end position="398"/>
    </location>
</feature>
<feature type="binding site" evidence="14">
    <location>
        <begin position="248"/>
        <end position="250"/>
    </location>
    <ligand>
        <name>4-CDP-2-C-methyl-D-erythritol 2-phosphate</name>
        <dbReference type="ChEBI" id="CHEBI:57919"/>
    </ligand>
</feature>
<comment type="pathway">
    <text evidence="4 14">Isoprenoid biosynthesis; isopentenyl diphosphate biosynthesis via DXP pathway; isopentenyl diphosphate from 1-deoxy-D-xylulose 5-phosphate: step 4/6.</text>
</comment>
<comment type="pathway">
    <text evidence="5 14">Isoprenoid biosynthesis; isopentenyl diphosphate biosynthesis via DXP pathway; isopentenyl diphosphate from 1-deoxy-D-xylulose 5-phosphate: step 2/6.</text>
</comment>
<evidence type="ECO:0000313" key="17">
    <source>
        <dbReference type="Proteomes" id="UP000265750"/>
    </source>
</evidence>
<keyword evidence="11 14" id="KW-0414">Isoprene biosynthesis</keyword>
<dbReference type="PROSITE" id="PS01350">
    <property type="entry name" value="ISPF"/>
    <property type="match status" value="1"/>
</dbReference>
<evidence type="ECO:0000256" key="1">
    <source>
        <dbReference type="ARBA" id="ARBA00000200"/>
    </source>
</evidence>
<keyword evidence="17" id="KW-1185">Reference proteome</keyword>
<evidence type="ECO:0000313" key="16">
    <source>
        <dbReference type="EMBL" id="RIY01597.1"/>
    </source>
</evidence>
<organism evidence="16 17">
    <name type="scientific">Aureimonas flava</name>
    <dbReference type="NCBI Taxonomy" id="2320271"/>
    <lineage>
        <taxon>Bacteria</taxon>
        <taxon>Pseudomonadati</taxon>
        <taxon>Pseudomonadota</taxon>
        <taxon>Alphaproteobacteria</taxon>
        <taxon>Hyphomicrobiales</taxon>
        <taxon>Aurantimonadaceae</taxon>
        <taxon>Aureimonas</taxon>
    </lineage>
</organism>
<dbReference type="GO" id="GO:0019288">
    <property type="term" value="P:isopentenyl diphosphate biosynthetic process, methylerythritol 4-phosphate pathway"/>
    <property type="evidence" value="ECO:0007669"/>
    <property type="project" value="UniProtKB-UniRule"/>
</dbReference>
<evidence type="ECO:0000256" key="10">
    <source>
        <dbReference type="ARBA" id="ARBA00022723"/>
    </source>
</evidence>
<dbReference type="UniPathway" id="UPA00056">
    <property type="reaction ID" value="UER00093"/>
</dbReference>
<keyword evidence="13 14" id="KW-0511">Multifunctional enzyme</keyword>
<dbReference type="Proteomes" id="UP000265750">
    <property type="component" value="Unassembled WGS sequence"/>
</dbReference>
<evidence type="ECO:0000256" key="4">
    <source>
        <dbReference type="ARBA" id="ARBA00004709"/>
    </source>
</evidence>
<evidence type="ECO:0000259" key="15">
    <source>
        <dbReference type="Pfam" id="PF02542"/>
    </source>
</evidence>
<dbReference type="EC" id="2.7.7.60" evidence="14"/>
<comment type="catalytic activity">
    <reaction evidence="1 14">
        <text>4-CDP-2-C-methyl-D-erythritol 2-phosphate = 2-C-methyl-D-erythritol 2,4-cyclic diphosphate + CMP</text>
        <dbReference type="Rhea" id="RHEA:23864"/>
        <dbReference type="ChEBI" id="CHEBI:57919"/>
        <dbReference type="ChEBI" id="CHEBI:58483"/>
        <dbReference type="ChEBI" id="CHEBI:60377"/>
        <dbReference type="EC" id="4.6.1.12"/>
    </reaction>
</comment>
<dbReference type="Gene3D" id="3.90.550.10">
    <property type="entry name" value="Spore Coat Polysaccharide Biosynthesis Protein SpsA, Chain A"/>
    <property type="match status" value="1"/>
</dbReference>
<dbReference type="Gene3D" id="3.30.1330.50">
    <property type="entry name" value="2-C-methyl-D-erythritol 2,4-cyclodiphosphate synthase"/>
    <property type="match status" value="1"/>
</dbReference>
<dbReference type="EC" id="4.6.1.12" evidence="14"/>
<dbReference type="GO" id="GO:0016114">
    <property type="term" value="P:terpenoid biosynthetic process"/>
    <property type="evidence" value="ECO:0007669"/>
    <property type="project" value="InterPro"/>
</dbReference>
<dbReference type="InterPro" id="IPR018294">
    <property type="entry name" value="ISPD_synthase_CS"/>
</dbReference>
<feature type="binding site" evidence="14">
    <location>
        <position position="250"/>
    </location>
    <ligand>
        <name>a divalent metal cation</name>
        <dbReference type="ChEBI" id="CHEBI:60240"/>
    </ligand>
</feature>
<keyword evidence="9 14" id="KW-0548">Nucleotidyltransferase</keyword>
<reference evidence="17" key="1">
    <citation type="submission" date="2018-09" db="EMBL/GenBank/DDBJ databases">
        <authorList>
            <person name="Tuo L."/>
        </authorList>
    </citation>
    <scope>NUCLEOTIDE SEQUENCE [LARGE SCALE GENOMIC DNA]</scope>
    <source>
        <strain evidence="17">M2BS4Y-1</strain>
    </source>
</reference>
<dbReference type="SUPFAM" id="SSF53448">
    <property type="entry name" value="Nucleotide-diphospho-sugar transferases"/>
    <property type="match status" value="1"/>
</dbReference>
<dbReference type="InterPro" id="IPR003526">
    <property type="entry name" value="MECDP_synthase"/>
</dbReference>
<feature type="site" description="Transition state stabilizer" evidence="14">
    <location>
        <position position="373"/>
    </location>
</feature>
<dbReference type="GO" id="GO:0050518">
    <property type="term" value="F:2-C-methyl-D-erythritol 4-phosphate cytidylyltransferase activity"/>
    <property type="evidence" value="ECO:0007669"/>
    <property type="project" value="UniProtKB-UniRule"/>
</dbReference>
<dbReference type="HAMAP" id="MF_01520">
    <property type="entry name" value="IspDF"/>
    <property type="match status" value="1"/>
</dbReference>
<dbReference type="Pfam" id="PF01128">
    <property type="entry name" value="IspD"/>
    <property type="match status" value="1"/>
</dbReference>
<comment type="similarity">
    <text evidence="7">Belongs to the IspD/TarI cytidylyltransferase family. IspD subfamily.</text>
</comment>
<evidence type="ECO:0000256" key="7">
    <source>
        <dbReference type="ARBA" id="ARBA00009789"/>
    </source>
</evidence>
<comment type="catalytic activity">
    <reaction evidence="2 14">
        <text>2-C-methyl-D-erythritol 4-phosphate + CTP + H(+) = 4-CDP-2-C-methyl-D-erythritol + diphosphate</text>
        <dbReference type="Rhea" id="RHEA:13429"/>
        <dbReference type="ChEBI" id="CHEBI:15378"/>
        <dbReference type="ChEBI" id="CHEBI:33019"/>
        <dbReference type="ChEBI" id="CHEBI:37563"/>
        <dbReference type="ChEBI" id="CHEBI:57823"/>
        <dbReference type="ChEBI" id="CHEBI:58262"/>
        <dbReference type="EC" id="2.7.7.60"/>
    </reaction>
</comment>
<comment type="cofactor">
    <cofactor evidence="3 14">
        <name>a divalent metal cation</name>
        <dbReference type="ChEBI" id="CHEBI:60240"/>
    </cofactor>
</comment>
<feature type="binding site" evidence="14">
    <location>
        <position position="282"/>
    </location>
    <ligand>
        <name>a divalent metal cation</name>
        <dbReference type="ChEBI" id="CHEBI:60240"/>
    </ligand>
</feature>
<dbReference type="SUPFAM" id="SSF69765">
    <property type="entry name" value="IpsF-like"/>
    <property type="match status" value="1"/>
</dbReference>
<comment type="function">
    <text evidence="14">Bifunctional enzyme that catalyzes the formation of 4-diphosphocytidyl-2-C-methyl-D-erythritol from CTP and 2-C-methyl-D-erythritol 4-phosphate (MEP) (IspD), and catalyzes the conversion of 4-diphosphocytidyl-2-C-methyl-D-erythritol 2-phosphate (CDP-ME2P) to 2-C-methyl-D-erythritol 2,4-cyclodiphosphate (ME-CPP) with a corresponding release of cytidine 5-monophosphate (CMP) (IspF).</text>
</comment>
<dbReference type="HAMAP" id="MF_00107">
    <property type="entry name" value="IspF"/>
    <property type="match status" value="1"/>
</dbReference>
<comment type="similarity">
    <text evidence="14">In the N-terminal section; belongs to the IspD/TarI cytidylyltransferase family. IspD subfamily.</text>
</comment>
<comment type="caution">
    <text evidence="14">Lacks conserved residue(s) required for the propagation of feature annotation.</text>
</comment>
<keyword evidence="10 14" id="KW-0479">Metal-binding</keyword>
<dbReference type="HAMAP" id="MF_00108">
    <property type="entry name" value="IspD"/>
    <property type="match status" value="1"/>
</dbReference>